<dbReference type="SUPFAM" id="SSF51735">
    <property type="entry name" value="NAD(P)-binding Rossmann-fold domains"/>
    <property type="match status" value="1"/>
</dbReference>
<protein>
    <recommendedName>
        <fullName evidence="4">Ketoreductase (KR) domain-containing protein</fullName>
    </recommendedName>
</protein>
<dbReference type="STRING" id="1073090.A0A1L9SF53"/>
<name>A0A1L9SF53_9EURO</name>
<dbReference type="AlphaFoldDB" id="A0A1L9SF53"/>
<dbReference type="OrthoDB" id="542013at2759"/>
<dbReference type="GeneID" id="34609816"/>
<dbReference type="PANTHER" id="PTHR43157:SF61">
    <property type="entry name" value="DEHYDROGENASE_REDUCTASE FAMILY PROTEIN, PUTATIVE (AFU_ORTHOLOGUE AFUA_3G01250)-RELATED"/>
    <property type="match status" value="1"/>
</dbReference>
<organism evidence="2 3">
    <name type="scientific">Penicilliopsis zonata CBS 506.65</name>
    <dbReference type="NCBI Taxonomy" id="1073090"/>
    <lineage>
        <taxon>Eukaryota</taxon>
        <taxon>Fungi</taxon>
        <taxon>Dikarya</taxon>
        <taxon>Ascomycota</taxon>
        <taxon>Pezizomycotina</taxon>
        <taxon>Eurotiomycetes</taxon>
        <taxon>Eurotiomycetidae</taxon>
        <taxon>Eurotiales</taxon>
        <taxon>Aspergillaceae</taxon>
        <taxon>Penicilliopsis</taxon>
    </lineage>
</organism>
<accession>A0A1L9SF53</accession>
<proteinExistence type="predicted"/>
<dbReference type="Gene3D" id="3.40.50.720">
    <property type="entry name" value="NAD(P)-binding Rossmann-like Domain"/>
    <property type="match status" value="1"/>
</dbReference>
<sequence>MSGNQRLNLPLLATRSTCSGGTYIVTGSNTGLGFEAAQHLVSLGAATVILAVRDVVAGEKAQHAIESTTGVTGVAQVWPLDLASFASVQGFAHRAIAELARIDALIENAGVAALPGVDAEGYPLAITVNVLSTLLLAVLLLPHMSETGRKHSILPRLVVVGSRVGFDARDKWEMVQDDPLAKVRDQDIASAIGLQLYAISKLFETFAVRYLAPRIPVRRTGVIVNLVCPGLCKTDLARNAPPEFQTKLRQMHAQFGRTAEDGSRTLLHAAVAGEETHGCLLHSCEMGE</sequence>
<dbReference type="RefSeq" id="XP_022580415.1">
    <property type="nucleotide sequence ID" value="XM_022723351.1"/>
</dbReference>
<dbReference type="GO" id="GO:0016491">
    <property type="term" value="F:oxidoreductase activity"/>
    <property type="evidence" value="ECO:0007669"/>
    <property type="project" value="UniProtKB-KW"/>
</dbReference>
<keyword evidence="1" id="KW-0560">Oxidoreductase</keyword>
<dbReference type="VEuPathDB" id="FungiDB:ASPZODRAFT_133773"/>
<dbReference type="InterPro" id="IPR036291">
    <property type="entry name" value="NAD(P)-bd_dom_sf"/>
</dbReference>
<dbReference type="InterPro" id="IPR002347">
    <property type="entry name" value="SDR_fam"/>
</dbReference>
<dbReference type="Proteomes" id="UP000184188">
    <property type="component" value="Unassembled WGS sequence"/>
</dbReference>
<evidence type="ECO:0000313" key="2">
    <source>
        <dbReference type="EMBL" id="OJJ45905.1"/>
    </source>
</evidence>
<reference evidence="3" key="1">
    <citation type="journal article" date="2017" name="Genome Biol.">
        <title>Comparative genomics reveals high biological diversity and specific adaptations in the industrially and medically important fungal genus Aspergillus.</title>
        <authorList>
            <person name="de Vries R.P."/>
            <person name="Riley R."/>
            <person name="Wiebenga A."/>
            <person name="Aguilar-Osorio G."/>
            <person name="Amillis S."/>
            <person name="Uchima C.A."/>
            <person name="Anderluh G."/>
            <person name="Asadollahi M."/>
            <person name="Askin M."/>
            <person name="Barry K."/>
            <person name="Battaglia E."/>
            <person name="Bayram O."/>
            <person name="Benocci T."/>
            <person name="Braus-Stromeyer S.A."/>
            <person name="Caldana C."/>
            <person name="Canovas D."/>
            <person name="Cerqueira G.C."/>
            <person name="Chen F."/>
            <person name="Chen W."/>
            <person name="Choi C."/>
            <person name="Clum A."/>
            <person name="Dos Santos R.A."/>
            <person name="Damasio A.R."/>
            <person name="Diallinas G."/>
            <person name="Emri T."/>
            <person name="Fekete E."/>
            <person name="Flipphi M."/>
            <person name="Freyberg S."/>
            <person name="Gallo A."/>
            <person name="Gournas C."/>
            <person name="Habgood R."/>
            <person name="Hainaut M."/>
            <person name="Harispe M.L."/>
            <person name="Henrissat B."/>
            <person name="Hilden K.S."/>
            <person name="Hope R."/>
            <person name="Hossain A."/>
            <person name="Karabika E."/>
            <person name="Karaffa L."/>
            <person name="Karanyi Z."/>
            <person name="Krasevec N."/>
            <person name="Kuo A."/>
            <person name="Kusch H."/>
            <person name="LaButti K."/>
            <person name="Lagendijk E.L."/>
            <person name="Lapidus A."/>
            <person name="Levasseur A."/>
            <person name="Lindquist E."/>
            <person name="Lipzen A."/>
            <person name="Logrieco A.F."/>
            <person name="MacCabe A."/>
            <person name="Maekelae M.R."/>
            <person name="Malavazi I."/>
            <person name="Melin P."/>
            <person name="Meyer V."/>
            <person name="Mielnichuk N."/>
            <person name="Miskei M."/>
            <person name="Molnar A.P."/>
            <person name="Mule G."/>
            <person name="Ngan C.Y."/>
            <person name="Orejas M."/>
            <person name="Orosz E."/>
            <person name="Ouedraogo J.P."/>
            <person name="Overkamp K.M."/>
            <person name="Park H.-S."/>
            <person name="Perrone G."/>
            <person name="Piumi F."/>
            <person name="Punt P.J."/>
            <person name="Ram A.F."/>
            <person name="Ramon A."/>
            <person name="Rauscher S."/>
            <person name="Record E."/>
            <person name="Riano-Pachon D.M."/>
            <person name="Robert V."/>
            <person name="Roehrig J."/>
            <person name="Ruller R."/>
            <person name="Salamov A."/>
            <person name="Salih N.S."/>
            <person name="Samson R.A."/>
            <person name="Sandor E."/>
            <person name="Sanguinetti M."/>
            <person name="Schuetze T."/>
            <person name="Sepcic K."/>
            <person name="Shelest E."/>
            <person name="Sherlock G."/>
            <person name="Sophianopoulou V."/>
            <person name="Squina F.M."/>
            <person name="Sun H."/>
            <person name="Susca A."/>
            <person name="Todd R.B."/>
            <person name="Tsang A."/>
            <person name="Unkles S.E."/>
            <person name="van de Wiele N."/>
            <person name="van Rossen-Uffink D."/>
            <person name="Oliveira J.V."/>
            <person name="Vesth T.C."/>
            <person name="Visser J."/>
            <person name="Yu J.-H."/>
            <person name="Zhou M."/>
            <person name="Andersen M.R."/>
            <person name="Archer D.B."/>
            <person name="Baker S.E."/>
            <person name="Benoit I."/>
            <person name="Brakhage A.A."/>
            <person name="Braus G.H."/>
            <person name="Fischer R."/>
            <person name="Frisvad J.C."/>
            <person name="Goldman G.H."/>
            <person name="Houbraken J."/>
            <person name="Oakley B."/>
            <person name="Pocsi I."/>
            <person name="Scazzocchio C."/>
            <person name="Seiboth B."/>
            <person name="vanKuyk P.A."/>
            <person name="Wortman J."/>
            <person name="Dyer P.S."/>
            <person name="Grigoriev I.V."/>
        </authorList>
    </citation>
    <scope>NUCLEOTIDE SEQUENCE [LARGE SCALE GENOMIC DNA]</scope>
    <source>
        <strain evidence="3">CBS 506.65</strain>
    </source>
</reference>
<evidence type="ECO:0000256" key="1">
    <source>
        <dbReference type="ARBA" id="ARBA00023002"/>
    </source>
</evidence>
<keyword evidence="3" id="KW-1185">Reference proteome</keyword>
<dbReference type="PRINTS" id="PR00081">
    <property type="entry name" value="GDHRDH"/>
</dbReference>
<dbReference type="PANTHER" id="PTHR43157">
    <property type="entry name" value="PHOSPHATIDYLINOSITOL-GLYCAN BIOSYNTHESIS CLASS F PROTEIN-RELATED"/>
    <property type="match status" value="1"/>
</dbReference>
<dbReference type="Pfam" id="PF00106">
    <property type="entry name" value="adh_short"/>
    <property type="match status" value="1"/>
</dbReference>
<evidence type="ECO:0008006" key="4">
    <source>
        <dbReference type="Google" id="ProtNLM"/>
    </source>
</evidence>
<dbReference type="EMBL" id="KV878344">
    <property type="protein sequence ID" value="OJJ45905.1"/>
    <property type="molecule type" value="Genomic_DNA"/>
</dbReference>
<gene>
    <name evidence="2" type="ORF">ASPZODRAFT_133773</name>
</gene>
<evidence type="ECO:0000313" key="3">
    <source>
        <dbReference type="Proteomes" id="UP000184188"/>
    </source>
</evidence>